<feature type="binding site" evidence="1">
    <location>
        <position position="100"/>
    </location>
    <ligand>
        <name>S-adenosyl-L-methionine</name>
        <dbReference type="ChEBI" id="CHEBI:59789"/>
    </ligand>
</feature>
<sequence>MAEHFFDHHSDDSIVPLQPVPVEQGSLIHLSYAEHTVDLRLDPKWGCGGIAWPAAEVVCSYLVRRGPHSLRGKNVLDLGSGTGLCGLLAAKLGATAWVTDQAPLLSVMEDNVKLNDLSASCIVAELNWGEPIPPSIPRPDIIIAADCVYFEPAFPLLVQTLSDLVDENTQEVLFCYKKRRKADKRFFTLLKKKFRWTEVDDDPNRETYSREAISLLRLHKLS</sequence>
<feature type="binding site" evidence="1">
    <location>
        <position position="145"/>
    </location>
    <ligand>
        <name>S-adenosyl-L-methionine</name>
        <dbReference type="ChEBI" id="CHEBI:59789"/>
    </ligand>
</feature>
<dbReference type="OrthoDB" id="407325at2759"/>
<dbReference type="GO" id="GO:0016279">
    <property type="term" value="F:protein-lysine N-methyltransferase activity"/>
    <property type="evidence" value="ECO:0007669"/>
    <property type="project" value="UniProtKB-UniRule"/>
</dbReference>
<name>A0A8H6TB83_MYCCL</name>
<proteinExistence type="inferred from homology"/>
<dbReference type="CDD" id="cd02440">
    <property type="entry name" value="AdoMet_MTases"/>
    <property type="match status" value="1"/>
</dbReference>
<dbReference type="InterPro" id="IPR029063">
    <property type="entry name" value="SAM-dependent_MTases_sf"/>
</dbReference>
<comment type="function">
    <text evidence="1">S-adenosyl-L-methionine-dependent protein-lysine N-methyltransferase that methylates elongation factor 1-alpha.</text>
</comment>
<dbReference type="SUPFAM" id="SSF53335">
    <property type="entry name" value="S-adenosyl-L-methionine-dependent methyltransferases"/>
    <property type="match status" value="1"/>
</dbReference>
<dbReference type="GO" id="GO:0005737">
    <property type="term" value="C:cytoplasm"/>
    <property type="evidence" value="ECO:0007669"/>
    <property type="project" value="UniProtKB-SubCell"/>
</dbReference>
<dbReference type="EC" id="2.1.1.-" evidence="1"/>
<dbReference type="InterPro" id="IPR019410">
    <property type="entry name" value="Methyltransf_16"/>
</dbReference>
<evidence type="ECO:0000313" key="3">
    <source>
        <dbReference type="Proteomes" id="UP000613580"/>
    </source>
</evidence>
<dbReference type="AlphaFoldDB" id="A0A8H6TB83"/>
<keyword evidence="1 2" id="KW-0808">Transferase</keyword>
<dbReference type="PANTHER" id="PTHR14614:SF132">
    <property type="entry name" value="PROTEIN-LYSINE METHYLTRANSFERASE C42C1.13"/>
    <property type="match status" value="1"/>
</dbReference>
<evidence type="ECO:0000313" key="2">
    <source>
        <dbReference type="EMBL" id="KAF7313541.1"/>
    </source>
</evidence>
<dbReference type="Proteomes" id="UP000613580">
    <property type="component" value="Unassembled WGS sequence"/>
</dbReference>
<protein>
    <recommendedName>
        <fullName evidence="1">Protein-lysine N-methyltransferase EFM6</fullName>
        <ecNumber evidence="1">2.1.1.-</ecNumber>
    </recommendedName>
    <alternativeName>
        <fullName evidence="1">Elongation factor methyltransferase 6</fullName>
    </alternativeName>
</protein>
<keyword evidence="1" id="KW-0949">S-adenosyl-L-methionine</keyword>
<dbReference type="InterPro" id="IPR033684">
    <property type="entry name" value="EFM6"/>
</dbReference>
<accession>A0A8H6TB83</accession>
<dbReference type="Pfam" id="PF10294">
    <property type="entry name" value="Methyltransf_16"/>
    <property type="match status" value="1"/>
</dbReference>
<dbReference type="EMBL" id="JACAZE010000006">
    <property type="protein sequence ID" value="KAF7313541.1"/>
    <property type="molecule type" value="Genomic_DNA"/>
</dbReference>
<dbReference type="Gene3D" id="3.40.50.150">
    <property type="entry name" value="Vaccinia Virus protein VP39"/>
    <property type="match status" value="1"/>
</dbReference>
<keyword evidence="1" id="KW-0963">Cytoplasm</keyword>
<dbReference type="HAMAP" id="MF_03198">
    <property type="entry name" value="Methyltr_EFM6"/>
    <property type="match status" value="1"/>
</dbReference>
<comment type="similarity">
    <text evidence="1">Belongs to the class I-like SAM-binding methyltransferase superfamily. METTL21 family. EFM6 subfamily.</text>
</comment>
<keyword evidence="3" id="KW-1185">Reference proteome</keyword>
<organism evidence="2 3">
    <name type="scientific">Mycena chlorophos</name>
    <name type="common">Agaric fungus</name>
    <name type="synonym">Agaricus chlorophos</name>
    <dbReference type="NCBI Taxonomy" id="658473"/>
    <lineage>
        <taxon>Eukaryota</taxon>
        <taxon>Fungi</taxon>
        <taxon>Dikarya</taxon>
        <taxon>Basidiomycota</taxon>
        <taxon>Agaricomycotina</taxon>
        <taxon>Agaricomycetes</taxon>
        <taxon>Agaricomycetidae</taxon>
        <taxon>Agaricales</taxon>
        <taxon>Marasmiineae</taxon>
        <taxon>Mycenaceae</taxon>
        <taxon>Mycena</taxon>
    </lineage>
</organism>
<feature type="binding site" evidence="1">
    <location>
        <position position="52"/>
    </location>
    <ligand>
        <name>S-adenosyl-L-methionine</name>
        <dbReference type="ChEBI" id="CHEBI:59789"/>
    </ligand>
</feature>
<keyword evidence="1 2" id="KW-0489">Methyltransferase</keyword>
<feature type="binding site" evidence="1">
    <location>
        <begin position="79"/>
        <end position="81"/>
    </location>
    <ligand>
        <name>S-adenosyl-L-methionine</name>
        <dbReference type="ChEBI" id="CHEBI:59789"/>
    </ligand>
</feature>
<dbReference type="GO" id="GO:0032259">
    <property type="term" value="P:methylation"/>
    <property type="evidence" value="ECO:0007669"/>
    <property type="project" value="UniProtKB-KW"/>
</dbReference>
<dbReference type="PANTHER" id="PTHR14614">
    <property type="entry name" value="HEPATOCELLULAR CARCINOMA-ASSOCIATED ANTIGEN"/>
    <property type="match status" value="1"/>
</dbReference>
<evidence type="ECO:0000256" key="1">
    <source>
        <dbReference type="HAMAP-Rule" id="MF_03198"/>
    </source>
</evidence>
<feature type="binding site" evidence="1">
    <location>
        <position position="128"/>
    </location>
    <ligand>
        <name>S-adenosyl-L-methionine</name>
        <dbReference type="ChEBI" id="CHEBI:59789"/>
    </ligand>
</feature>
<comment type="caution">
    <text evidence="2">The sequence shown here is derived from an EMBL/GenBank/DDBJ whole genome shotgun (WGS) entry which is preliminary data.</text>
</comment>
<reference evidence="2" key="1">
    <citation type="submission" date="2020-05" db="EMBL/GenBank/DDBJ databases">
        <title>Mycena genomes resolve the evolution of fungal bioluminescence.</title>
        <authorList>
            <person name="Tsai I.J."/>
        </authorList>
    </citation>
    <scope>NUCLEOTIDE SEQUENCE</scope>
    <source>
        <strain evidence="2">110903Hualien_Pintung</strain>
    </source>
</reference>
<gene>
    <name evidence="1" type="primary">EFM6</name>
    <name evidence="2" type="ORF">HMN09_00510100</name>
</gene>
<comment type="subcellular location">
    <subcellularLocation>
        <location evidence="1">Cytoplasm</location>
    </subcellularLocation>
</comment>